<dbReference type="Proteomes" id="UP000593966">
    <property type="component" value="Chromosome"/>
</dbReference>
<evidence type="ECO:0000313" key="3">
    <source>
        <dbReference type="EMBL" id="QOW45260.1"/>
    </source>
</evidence>
<dbReference type="AlphaFoldDB" id="A0A7S7AGC9"/>
<keyword evidence="1" id="KW-0812">Transmembrane</keyword>
<dbReference type="GO" id="GO:0000270">
    <property type="term" value="P:peptidoglycan metabolic process"/>
    <property type="evidence" value="ECO:0007669"/>
    <property type="project" value="TreeGrafter"/>
</dbReference>
<dbReference type="PANTHER" id="PTHR30336:SF4">
    <property type="entry name" value="ENVELOPE BIOGENESIS FACTOR ELYC"/>
    <property type="match status" value="1"/>
</dbReference>
<dbReference type="InterPro" id="IPR003848">
    <property type="entry name" value="DUF218"/>
</dbReference>
<feature type="transmembrane region" description="Helical" evidence="1">
    <location>
        <begin position="5"/>
        <end position="27"/>
    </location>
</feature>
<evidence type="ECO:0000313" key="4">
    <source>
        <dbReference type="Proteomes" id="UP000593966"/>
    </source>
</evidence>
<keyword evidence="1" id="KW-1133">Transmembrane helix</keyword>
<reference evidence="3 4" key="1">
    <citation type="submission" date="2020-02" db="EMBL/GenBank/DDBJ databases">
        <title>Tigecycline-resistant Acinetobacter species from pigs and migratory birds.</title>
        <authorList>
            <person name="Chen C."/>
            <person name="Sun J."/>
            <person name="Liao X.-P."/>
            <person name="Liu Y.-H."/>
        </authorList>
    </citation>
    <scope>NUCLEOTIDE SEQUENCE [LARGE SCALE GENOMIC DNA]</scope>
    <source>
        <strain evidence="3 4">YH12207_T</strain>
    </source>
</reference>
<dbReference type="EMBL" id="CP048659">
    <property type="protein sequence ID" value="QOW45260.1"/>
    <property type="molecule type" value="Genomic_DNA"/>
</dbReference>
<dbReference type="Pfam" id="PF02698">
    <property type="entry name" value="DUF218"/>
    <property type="match status" value="1"/>
</dbReference>
<keyword evidence="1" id="KW-0472">Membrane</keyword>
<feature type="domain" description="DUF218" evidence="2">
    <location>
        <begin position="104"/>
        <end position="251"/>
    </location>
</feature>
<feature type="transmembrane region" description="Helical" evidence="1">
    <location>
        <begin position="67"/>
        <end position="90"/>
    </location>
</feature>
<dbReference type="InterPro" id="IPR014729">
    <property type="entry name" value="Rossmann-like_a/b/a_fold"/>
</dbReference>
<name>A0A7S7AGC9_9GAMM</name>
<keyword evidence="4" id="KW-1185">Reference proteome</keyword>
<dbReference type="PANTHER" id="PTHR30336">
    <property type="entry name" value="INNER MEMBRANE PROTEIN, PROBABLE PERMEASE"/>
    <property type="match status" value="1"/>
</dbReference>
<evidence type="ECO:0000259" key="2">
    <source>
        <dbReference type="Pfam" id="PF02698"/>
    </source>
</evidence>
<proteinExistence type="predicted"/>
<dbReference type="RefSeq" id="WP_180046706.1">
    <property type="nucleotide sequence ID" value="NZ_CP048659.1"/>
</dbReference>
<accession>A0A7S7AGC9</accession>
<dbReference type="CDD" id="cd06259">
    <property type="entry name" value="YdcF-like"/>
    <property type="match status" value="1"/>
</dbReference>
<feature type="transmembrane region" description="Helical" evidence="1">
    <location>
        <begin position="33"/>
        <end position="55"/>
    </location>
</feature>
<protein>
    <submittedName>
        <fullName evidence="3">YdcF family protein</fullName>
    </submittedName>
</protein>
<evidence type="ECO:0000256" key="1">
    <source>
        <dbReference type="SAM" id="Phobius"/>
    </source>
</evidence>
<organism evidence="3 4">
    <name type="scientific">Acinetobacter piscicola</name>
    <dbReference type="NCBI Taxonomy" id="2006115"/>
    <lineage>
        <taxon>Bacteria</taxon>
        <taxon>Pseudomonadati</taxon>
        <taxon>Pseudomonadota</taxon>
        <taxon>Gammaproteobacteria</taxon>
        <taxon>Moraxellales</taxon>
        <taxon>Moraxellaceae</taxon>
        <taxon>Acinetobacter</taxon>
    </lineage>
</organism>
<dbReference type="GO" id="GO:0005886">
    <property type="term" value="C:plasma membrane"/>
    <property type="evidence" value="ECO:0007669"/>
    <property type="project" value="TreeGrafter"/>
</dbReference>
<sequence>MKFSILLRSSLFILGLVLFGDGLILILQNKIHLGTILPFCIGLCFLIYVIFYQKIQNMLQKNLKLKIFWQVGWGFFSLWAISVLAFFIYLHEQTQANTPIIQVDAIIILGSGIIQGRPSPTLASRLDTAAALAHQQHPQAWIIVSGGLDYRENITEAEVMSAYLQEKYHLNAAKILEENQSTSTALNLKNSQKILQAHHLGLNAKIAIVTSDFHTLRAAAIARKQGYQNFITYSAKTPLATRYNAWLREYFAYLSGWLLHEY</sequence>
<dbReference type="Gene3D" id="3.40.50.620">
    <property type="entry name" value="HUPs"/>
    <property type="match status" value="1"/>
</dbReference>
<gene>
    <name evidence="3" type="ORF">G0028_04770</name>
</gene>
<dbReference type="GO" id="GO:0043164">
    <property type="term" value="P:Gram-negative-bacterium-type cell wall biogenesis"/>
    <property type="evidence" value="ECO:0007669"/>
    <property type="project" value="TreeGrafter"/>
</dbReference>
<dbReference type="InterPro" id="IPR051599">
    <property type="entry name" value="Cell_Envelope_Assoc"/>
</dbReference>